<sequence>MGALANAALKIVVAAVASHYAIFKRLEPDAPRFFALVTGGNVVLLTYLSTSGSGVLSVLGSAVAINILYFATLCTSVAVYRLSPFHPLSKYPGPRSRRYQSAKGERHLLLKGLHARYGPWLRIGPNELSVNLPAAIRPICSQMYRGPSYQGAPSDGDSLMTCTTRERYSERLPAWNRAFAGENIRRFRPLAEARTAQLLGILSRKSEEGTQLDLSHWISMWGIDIMGDMSFSGGFEKLTAGKDEEGWTDVILMGVLAVGVLGQVPYMRDILRLAPTPGPIAAFQRLTAKKVEETRSRQKGVHPDILSILQHTEPDEYKITEAEAASDAAFLIVAGWDTVSQCATAFFRYVIADRRVFALLRAEIVDAFSDLDVDYDTLMHLPYLDACVQEALRMVPPVAAGPPRTSGEADYTILGNHIPAKTVVACPIYTLHHSGESGEFSEPDKFMPERWLRERPGFVHNPEAFIPFSSGIGVCLGKPVALYNMKMLAASIIRTFDIDFAEGFSVENFDKSYKEHNLWRHGPLMVRLRARKG</sequence>
<dbReference type="PANTHER" id="PTHR24305">
    <property type="entry name" value="CYTOCHROME P450"/>
    <property type="match status" value="1"/>
</dbReference>
<protein>
    <submittedName>
        <fullName evidence="10">Cytochrome P450</fullName>
    </submittedName>
</protein>
<feature type="transmembrane region" description="Helical" evidence="9">
    <location>
        <begin position="6"/>
        <end position="23"/>
    </location>
</feature>
<dbReference type="GO" id="GO:0020037">
    <property type="term" value="F:heme binding"/>
    <property type="evidence" value="ECO:0007669"/>
    <property type="project" value="InterPro"/>
</dbReference>
<evidence type="ECO:0000256" key="7">
    <source>
        <dbReference type="ARBA" id="ARBA00023033"/>
    </source>
</evidence>
<keyword evidence="8" id="KW-0349">Heme</keyword>
<dbReference type="Gene3D" id="1.10.630.10">
    <property type="entry name" value="Cytochrome P450"/>
    <property type="match status" value="1"/>
</dbReference>
<evidence type="ECO:0000256" key="3">
    <source>
        <dbReference type="ARBA" id="ARBA00010617"/>
    </source>
</evidence>
<evidence type="ECO:0000256" key="8">
    <source>
        <dbReference type="PIRSR" id="PIRSR602403-1"/>
    </source>
</evidence>
<keyword evidence="5" id="KW-0560">Oxidoreductase</keyword>
<evidence type="ECO:0000256" key="5">
    <source>
        <dbReference type="ARBA" id="ARBA00023002"/>
    </source>
</evidence>
<keyword evidence="7" id="KW-0503">Monooxygenase</keyword>
<proteinExistence type="inferred from homology"/>
<feature type="transmembrane region" description="Helical" evidence="9">
    <location>
        <begin position="55"/>
        <end position="80"/>
    </location>
</feature>
<comment type="caution">
    <text evidence="10">The sequence shown here is derived from an EMBL/GenBank/DDBJ whole genome shotgun (WGS) entry which is preliminary data.</text>
</comment>
<evidence type="ECO:0000256" key="1">
    <source>
        <dbReference type="ARBA" id="ARBA00001971"/>
    </source>
</evidence>
<keyword evidence="6 8" id="KW-0408">Iron</keyword>
<dbReference type="GO" id="GO:0004497">
    <property type="term" value="F:monooxygenase activity"/>
    <property type="evidence" value="ECO:0007669"/>
    <property type="project" value="UniProtKB-KW"/>
</dbReference>
<dbReference type="InterPro" id="IPR036396">
    <property type="entry name" value="Cyt_P450_sf"/>
</dbReference>
<keyword evidence="11" id="KW-1185">Reference proteome</keyword>
<organism evidence="10 11">
    <name type="scientific">Schizophyllum amplum</name>
    <dbReference type="NCBI Taxonomy" id="97359"/>
    <lineage>
        <taxon>Eukaryota</taxon>
        <taxon>Fungi</taxon>
        <taxon>Dikarya</taxon>
        <taxon>Basidiomycota</taxon>
        <taxon>Agaricomycotina</taxon>
        <taxon>Agaricomycetes</taxon>
        <taxon>Agaricomycetidae</taxon>
        <taxon>Agaricales</taxon>
        <taxon>Schizophyllaceae</taxon>
        <taxon>Schizophyllum</taxon>
    </lineage>
</organism>
<evidence type="ECO:0000313" key="10">
    <source>
        <dbReference type="EMBL" id="TRM61619.1"/>
    </source>
</evidence>
<evidence type="ECO:0000256" key="2">
    <source>
        <dbReference type="ARBA" id="ARBA00005179"/>
    </source>
</evidence>
<reference evidence="10 11" key="1">
    <citation type="journal article" date="2019" name="New Phytol.">
        <title>Comparative genomics reveals unique wood-decay strategies and fruiting body development in the Schizophyllaceae.</title>
        <authorList>
            <person name="Almasi E."/>
            <person name="Sahu N."/>
            <person name="Krizsan K."/>
            <person name="Balint B."/>
            <person name="Kovacs G.M."/>
            <person name="Kiss B."/>
            <person name="Cseklye J."/>
            <person name="Drula E."/>
            <person name="Henrissat B."/>
            <person name="Nagy I."/>
            <person name="Chovatia M."/>
            <person name="Adam C."/>
            <person name="LaButti K."/>
            <person name="Lipzen A."/>
            <person name="Riley R."/>
            <person name="Grigoriev I.V."/>
            <person name="Nagy L.G."/>
        </authorList>
    </citation>
    <scope>NUCLEOTIDE SEQUENCE [LARGE SCALE GENOMIC DNA]</scope>
    <source>
        <strain evidence="10 11">NL-1724</strain>
    </source>
</reference>
<comment type="pathway">
    <text evidence="2">Secondary metabolite biosynthesis.</text>
</comment>
<dbReference type="PANTHER" id="PTHR24305:SF187">
    <property type="entry name" value="P450, PUTATIVE (EUROFUNG)-RELATED"/>
    <property type="match status" value="1"/>
</dbReference>
<name>A0A550C9Y7_9AGAR</name>
<dbReference type="Pfam" id="PF00067">
    <property type="entry name" value="p450"/>
    <property type="match status" value="1"/>
</dbReference>
<dbReference type="Proteomes" id="UP000320762">
    <property type="component" value="Unassembled WGS sequence"/>
</dbReference>
<comment type="similarity">
    <text evidence="3">Belongs to the cytochrome P450 family.</text>
</comment>
<keyword evidence="9" id="KW-0812">Transmembrane</keyword>
<dbReference type="PRINTS" id="PR00465">
    <property type="entry name" value="EP450IV"/>
</dbReference>
<keyword evidence="9" id="KW-0472">Membrane</keyword>
<dbReference type="STRING" id="97359.A0A550C9Y7"/>
<evidence type="ECO:0000256" key="9">
    <source>
        <dbReference type="SAM" id="Phobius"/>
    </source>
</evidence>
<dbReference type="AlphaFoldDB" id="A0A550C9Y7"/>
<feature type="transmembrane region" description="Helical" evidence="9">
    <location>
        <begin position="30"/>
        <end position="49"/>
    </location>
</feature>
<evidence type="ECO:0000313" key="11">
    <source>
        <dbReference type="Proteomes" id="UP000320762"/>
    </source>
</evidence>
<feature type="binding site" description="axial binding residue" evidence="8">
    <location>
        <position position="475"/>
    </location>
    <ligand>
        <name>heme</name>
        <dbReference type="ChEBI" id="CHEBI:30413"/>
    </ligand>
    <ligandPart>
        <name>Fe</name>
        <dbReference type="ChEBI" id="CHEBI:18248"/>
    </ligandPart>
</feature>
<evidence type="ECO:0000256" key="4">
    <source>
        <dbReference type="ARBA" id="ARBA00022723"/>
    </source>
</evidence>
<dbReference type="InterPro" id="IPR001128">
    <property type="entry name" value="Cyt_P450"/>
</dbReference>
<dbReference type="InterPro" id="IPR002403">
    <property type="entry name" value="Cyt_P450_E_grp-IV"/>
</dbReference>
<comment type="cofactor">
    <cofactor evidence="1 8">
        <name>heme</name>
        <dbReference type="ChEBI" id="CHEBI:30413"/>
    </cofactor>
</comment>
<accession>A0A550C9Y7</accession>
<keyword evidence="4 8" id="KW-0479">Metal-binding</keyword>
<dbReference type="OrthoDB" id="6692864at2759"/>
<dbReference type="EMBL" id="VDMD01000016">
    <property type="protein sequence ID" value="TRM61619.1"/>
    <property type="molecule type" value="Genomic_DNA"/>
</dbReference>
<dbReference type="GO" id="GO:0016705">
    <property type="term" value="F:oxidoreductase activity, acting on paired donors, with incorporation or reduction of molecular oxygen"/>
    <property type="evidence" value="ECO:0007669"/>
    <property type="project" value="InterPro"/>
</dbReference>
<evidence type="ECO:0000256" key="6">
    <source>
        <dbReference type="ARBA" id="ARBA00023004"/>
    </source>
</evidence>
<keyword evidence="9" id="KW-1133">Transmembrane helix</keyword>
<dbReference type="GO" id="GO:0005506">
    <property type="term" value="F:iron ion binding"/>
    <property type="evidence" value="ECO:0007669"/>
    <property type="project" value="InterPro"/>
</dbReference>
<dbReference type="SUPFAM" id="SSF48264">
    <property type="entry name" value="Cytochrome P450"/>
    <property type="match status" value="1"/>
</dbReference>
<dbReference type="InterPro" id="IPR050121">
    <property type="entry name" value="Cytochrome_P450_monoxygenase"/>
</dbReference>
<gene>
    <name evidence="10" type="ORF">BD626DRAFT_501645</name>
</gene>